<accession>L1L4A1</accession>
<dbReference type="Proteomes" id="UP000010411">
    <property type="component" value="Unassembled WGS sequence"/>
</dbReference>
<proteinExistence type="predicted"/>
<evidence type="ECO:0000313" key="2">
    <source>
        <dbReference type="Proteomes" id="UP000010411"/>
    </source>
</evidence>
<dbReference type="AlphaFoldDB" id="L1L4A1"/>
<sequence>MPASHYATDQEPCIPVLFLNGHQEYLGWRDVLLHAHLIKDLALPLPPAASAALRLLVAMAARVSGLDAQADGRMTARQWAQRRRDLLKNPQGFDSGAVHDYFDRYIWDLFHPERPFLQDPRLATQCTKRAGVNKLVFGRPEGNNLAWLSPHTDTDPQP</sequence>
<name>L1L4A1_9ACTN</name>
<evidence type="ECO:0000313" key="1">
    <source>
        <dbReference type="EMBL" id="EKX67629.1"/>
    </source>
</evidence>
<feature type="non-terminal residue" evidence="1">
    <location>
        <position position="158"/>
    </location>
</feature>
<protein>
    <submittedName>
        <fullName evidence="1">Uncharacterized protein</fullName>
    </submittedName>
</protein>
<dbReference type="InterPro" id="IPR013381">
    <property type="entry name" value="CRISPR-assoc_prot_Cse1"/>
</dbReference>
<dbReference type="Pfam" id="PF09481">
    <property type="entry name" value="CRISPR_Cse1"/>
    <property type="match status" value="1"/>
</dbReference>
<organism evidence="1 2">
    <name type="scientific">Streptomyces ipomoeae 91-03</name>
    <dbReference type="NCBI Taxonomy" id="698759"/>
    <lineage>
        <taxon>Bacteria</taxon>
        <taxon>Bacillati</taxon>
        <taxon>Actinomycetota</taxon>
        <taxon>Actinomycetes</taxon>
        <taxon>Kitasatosporales</taxon>
        <taxon>Streptomycetaceae</taxon>
        <taxon>Streptomyces</taxon>
    </lineage>
</organism>
<gene>
    <name evidence="1" type="ORF">STRIP9103_09653</name>
</gene>
<dbReference type="RefSeq" id="WP_009304744.1">
    <property type="nucleotide sequence ID" value="NZ_AEJC01000135.1"/>
</dbReference>
<dbReference type="NCBIfam" id="TIGR02547">
    <property type="entry name" value="casA_cse1"/>
    <property type="match status" value="1"/>
</dbReference>
<keyword evidence="2" id="KW-1185">Reference proteome</keyword>
<comment type="caution">
    <text evidence="1">The sequence shown here is derived from an EMBL/GenBank/DDBJ whole genome shotgun (WGS) entry which is preliminary data.</text>
</comment>
<dbReference type="EMBL" id="AEJC01000135">
    <property type="protein sequence ID" value="EKX67629.1"/>
    <property type="molecule type" value="Genomic_DNA"/>
</dbReference>
<reference evidence="1 2" key="1">
    <citation type="submission" date="2012-11" db="EMBL/GenBank/DDBJ databases">
        <authorList>
            <person name="Huguet-Tapia J.C."/>
            <person name="Durkin A.S."/>
            <person name="Pettis G.S."/>
            <person name="Badger J.H."/>
        </authorList>
    </citation>
    <scope>NUCLEOTIDE SEQUENCE [LARGE SCALE GENOMIC DNA]</scope>
    <source>
        <strain evidence="1 2">91-03</strain>
    </source>
</reference>